<feature type="transmembrane region" description="Helical" evidence="10">
    <location>
        <begin position="6"/>
        <end position="22"/>
    </location>
</feature>
<name>A0A0R2UAU1_9GAMM</name>
<evidence type="ECO:0000256" key="3">
    <source>
        <dbReference type="ARBA" id="ARBA00006669"/>
    </source>
</evidence>
<protein>
    <recommendedName>
        <fullName evidence="4">Nicotinamide riboside transporter PnuC</fullName>
    </recommendedName>
</protein>
<dbReference type="NCBIfam" id="TIGR01528">
    <property type="entry name" value="NMN_trans_PnuC"/>
    <property type="match status" value="1"/>
</dbReference>
<evidence type="ECO:0000256" key="4">
    <source>
        <dbReference type="ARBA" id="ARBA00017522"/>
    </source>
</evidence>
<feature type="transmembrane region" description="Helical" evidence="10">
    <location>
        <begin position="143"/>
        <end position="158"/>
    </location>
</feature>
<comment type="subcellular location">
    <subcellularLocation>
        <location evidence="2">Cell membrane</location>
        <topology evidence="2">Multi-pass membrane protein</topology>
    </subcellularLocation>
</comment>
<accession>A0A0R2UAU1</accession>
<evidence type="ECO:0000313" key="11">
    <source>
        <dbReference type="EMBL" id="KRO94240.1"/>
    </source>
</evidence>
<feature type="transmembrane region" description="Helical" evidence="10">
    <location>
        <begin position="92"/>
        <end position="111"/>
    </location>
</feature>
<comment type="similarity">
    <text evidence="3">Belongs to the nicotinamide ribonucleoside (NR) uptake permease (TC 4.B.1) family.</text>
</comment>
<keyword evidence="9 10" id="KW-0472">Membrane</keyword>
<evidence type="ECO:0000256" key="6">
    <source>
        <dbReference type="ARBA" id="ARBA00022475"/>
    </source>
</evidence>
<evidence type="ECO:0000256" key="8">
    <source>
        <dbReference type="ARBA" id="ARBA00022989"/>
    </source>
</evidence>
<dbReference type="PANTHER" id="PTHR36122:SF2">
    <property type="entry name" value="NICOTINAMIDE RIBOSIDE TRANSPORTER PNUC"/>
    <property type="match status" value="1"/>
</dbReference>
<evidence type="ECO:0000256" key="10">
    <source>
        <dbReference type="SAM" id="Phobius"/>
    </source>
</evidence>
<dbReference type="Proteomes" id="UP000051213">
    <property type="component" value="Unassembled WGS sequence"/>
</dbReference>
<dbReference type="InterPro" id="IPR006419">
    <property type="entry name" value="NMN_transpt_PnuC"/>
</dbReference>
<keyword evidence="6" id="KW-1003">Cell membrane</keyword>
<comment type="caution">
    <text evidence="11">The sequence shown here is derived from an EMBL/GenBank/DDBJ whole genome shotgun (WGS) entry which is preliminary data.</text>
</comment>
<feature type="transmembrane region" description="Helical" evidence="10">
    <location>
        <begin position="164"/>
        <end position="183"/>
    </location>
</feature>
<evidence type="ECO:0000256" key="9">
    <source>
        <dbReference type="ARBA" id="ARBA00023136"/>
    </source>
</evidence>
<evidence type="ECO:0000256" key="2">
    <source>
        <dbReference type="ARBA" id="ARBA00004651"/>
    </source>
</evidence>
<dbReference type="GO" id="GO:0034257">
    <property type="term" value="F:nicotinamide riboside transmembrane transporter activity"/>
    <property type="evidence" value="ECO:0007669"/>
    <property type="project" value="InterPro"/>
</dbReference>
<sequence>MGLDWINLETLAVALGIAYLVLAMRESSLCWYCAFLSTALYVWIFGDVSLYMESALNVYYMGMAIYGWQQWKHGGMHGEGLDIVRWTAKQHGFAVIGIIFAALASGYLLTVNTDAKLPYLDSFTTWGSILTTVMVARKVLENWLYWIVINSVSIYLYLDRGLDQTAAMFVLYLVLATIGYYAWKKKYVAQNRKVTI</sequence>
<dbReference type="EMBL" id="LICA01000167">
    <property type="protein sequence ID" value="KRO94240.1"/>
    <property type="molecule type" value="Genomic_DNA"/>
</dbReference>
<feature type="transmembrane region" description="Helical" evidence="10">
    <location>
        <begin position="29"/>
        <end position="45"/>
    </location>
</feature>
<evidence type="ECO:0000256" key="7">
    <source>
        <dbReference type="ARBA" id="ARBA00022692"/>
    </source>
</evidence>
<comment type="function">
    <text evidence="1">Required for nicotinamide riboside transport across the inner membrane.</text>
</comment>
<organism evidence="11 12">
    <name type="scientific">SAR92 bacterium BACL26 MAG-121220-bin70</name>
    <dbReference type="NCBI Taxonomy" id="1655626"/>
    <lineage>
        <taxon>Bacteria</taxon>
        <taxon>Pseudomonadati</taxon>
        <taxon>Pseudomonadota</taxon>
        <taxon>Gammaproteobacteria</taxon>
        <taxon>Cellvibrionales</taxon>
        <taxon>Porticoccaceae</taxon>
        <taxon>SAR92 clade</taxon>
    </lineage>
</organism>
<gene>
    <name evidence="11" type="ORF">ABS24_08225</name>
</gene>
<dbReference type="PANTHER" id="PTHR36122">
    <property type="entry name" value="NICOTINAMIDE RIBOSIDE TRANSPORTER PNUC"/>
    <property type="match status" value="1"/>
</dbReference>
<keyword evidence="5" id="KW-0813">Transport</keyword>
<evidence type="ECO:0000256" key="5">
    <source>
        <dbReference type="ARBA" id="ARBA00022448"/>
    </source>
</evidence>
<keyword evidence="7 10" id="KW-0812">Transmembrane</keyword>
<proteinExistence type="inferred from homology"/>
<dbReference type="AlphaFoldDB" id="A0A0R2UAU1"/>
<dbReference type="Pfam" id="PF04973">
    <property type="entry name" value="NMN_transporter"/>
    <property type="match status" value="1"/>
</dbReference>
<evidence type="ECO:0000256" key="1">
    <source>
        <dbReference type="ARBA" id="ARBA00002672"/>
    </source>
</evidence>
<reference evidence="11 12" key="1">
    <citation type="submission" date="2015-10" db="EMBL/GenBank/DDBJ databases">
        <title>Metagenome-Assembled Genomes uncover a global brackish microbiome.</title>
        <authorList>
            <person name="Hugerth L.W."/>
            <person name="Larsson J."/>
            <person name="Alneberg J."/>
            <person name="Lindh M.V."/>
            <person name="Legrand C."/>
            <person name="Pinhassi J."/>
            <person name="Andersson A.F."/>
        </authorList>
    </citation>
    <scope>NUCLEOTIDE SEQUENCE [LARGE SCALE GENOMIC DNA]</scope>
    <source>
        <strain evidence="11">BACL26 MAG-121220-bin70</strain>
    </source>
</reference>
<evidence type="ECO:0000313" key="12">
    <source>
        <dbReference type="Proteomes" id="UP000051213"/>
    </source>
</evidence>
<keyword evidence="8 10" id="KW-1133">Transmembrane helix</keyword>
<dbReference type="GO" id="GO:0005886">
    <property type="term" value="C:plasma membrane"/>
    <property type="evidence" value="ECO:0007669"/>
    <property type="project" value="UniProtKB-SubCell"/>
</dbReference>